<name>A0A6C0ILQ2_9ZZZZ</name>
<protein>
    <submittedName>
        <fullName evidence="1">Uncharacterized protein</fullName>
    </submittedName>
</protein>
<proteinExistence type="predicted"/>
<dbReference type="AlphaFoldDB" id="A0A6C0ILQ2"/>
<dbReference type="EMBL" id="MN740215">
    <property type="protein sequence ID" value="QHT94141.1"/>
    <property type="molecule type" value="Genomic_DNA"/>
</dbReference>
<accession>A0A6C0ILQ2</accession>
<reference evidence="1" key="1">
    <citation type="journal article" date="2020" name="Nature">
        <title>Giant virus diversity and host interactions through global metagenomics.</title>
        <authorList>
            <person name="Schulz F."/>
            <person name="Roux S."/>
            <person name="Paez-Espino D."/>
            <person name="Jungbluth S."/>
            <person name="Walsh D.A."/>
            <person name="Denef V.J."/>
            <person name="McMahon K.D."/>
            <person name="Konstantinidis K.T."/>
            <person name="Eloe-Fadrosh E.A."/>
            <person name="Kyrpides N.C."/>
            <person name="Woyke T."/>
        </authorList>
    </citation>
    <scope>NUCLEOTIDE SEQUENCE</scope>
    <source>
        <strain evidence="1">GVMAG-M-3300024258-14</strain>
    </source>
</reference>
<sequence>MALEFDFVPHDINNIYQSIKCRTSFSRHLLINTKNQKLWENLISIDPYSLCINRNNAIKVVIEILQTLKFYVPFYDKQHKLKVHEIEEIKNYDKLLIYLQERLKHGKQKNNKNNKNHNKNTY</sequence>
<evidence type="ECO:0000313" key="1">
    <source>
        <dbReference type="EMBL" id="QHT94141.1"/>
    </source>
</evidence>
<organism evidence="1">
    <name type="scientific">viral metagenome</name>
    <dbReference type="NCBI Taxonomy" id="1070528"/>
    <lineage>
        <taxon>unclassified sequences</taxon>
        <taxon>metagenomes</taxon>
        <taxon>organismal metagenomes</taxon>
    </lineage>
</organism>